<organism evidence="1 2">
    <name type="scientific">Chlamydia ibidis 10-1398/6</name>
    <dbReference type="NCBI Taxonomy" id="1046581"/>
    <lineage>
        <taxon>Bacteria</taxon>
        <taxon>Pseudomonadati</taxon>
        <taxon>Chlamydiota</taxon>
        <taxon>Chlamydiia</taxon>
        <taxon>Chlamydiales</taxon>
        <taxon>Chlamydiaceae</taxon>
        <taxon>Chlamydia/Chlamydophila group</taxon>
        <taxon>Chlamydia</taxon>
    </lineage>
</organism>
<comment type="caution">
    <text evidence="1">The sequence shown here is derived from an EMBL/GenBank/DDBJ whole genome shotgun (WGS) entry which is preliminary data.</text>
</comment>
<keyword evidence="2" id="KW-1185">Reference proteome</keyword>
<dbReference type="EMBL" id="APJW01000003">
    <property type="protein sequence ID" value="EQM62460.1"/>
    <property type="molecule type" value="Genomic_DNA"/>
</dbReference>
<proteinExistence type="predicted"/>
<evidence type="ECO:0000313" key="1">
    <source>
        <dbReference type="EMBL" id="EQM62460.1"/>
    </source>
</evidence>
<name>A0ABN0MZ06_9CHLA</name>
<dbReference type="Proteomes" id="UP000016064">
    <property type="component" value="Unassembled WGS sequence"/>
</dbReference>
<sequence>MSEKEHPMYLQDSYNHKKLQREDTLLNDFCRSCIFAF</sequence>
<reference evidence="1 2" key="1">
    <citation type="submission" date="2013-07" db="EMBL/GenBank/DDBJ databases">
        <title>Isolation of a new Chlamydia species from the feral Sacred Ibis (Threskiornis aethiopicus): Chlamydia ibidis.</title>
        <authorList>
            <person name="Vorimore F."/>
            <person name="Hsia R.-C."/>
            <person name="Huot-Creasy H."/>
            <person name="Bastian S."/>
            <person name="Deruyter L."/>
            <person name="Passet A."/>
            <person name="Sachse K."/>
            <person name="Bavoil P."/>
            <person name="Myers G."/>
            <person name="Laroucau K."/>
        </authorList>
    </citation>
    <scope>NUCLEOTIDE SEQUENCE [LARGE SCALE GENOMIC DNA]</scope>
    <source>
        <strain evidence="1 2">10-1398/6</strain>
    </source>
</reference>
<protein>
    <submittedName>
        <fullName evidence="1">Uncharacterized protein</fullName>
    </submittedName>
</protein>
<gene>
    <name evidence="1" type="ORF">H359_0979</name>
</gene>
<evidence type="ECO:0000313" key="2">
    <source>
        <dbReference type="Proteomes" id="UP000016064"/>
    </source>
</evidence>
<accession>A0ABN0MZ06</accession>